<comment type="caution">
    <text evidence="1">The sequence shown here is derived from an EMBL/GenBank/DDBJ whole genome shotgun (WGS) entry which is preliminary data.</text>
</comment>
<keyword evidence="2" id="KW-1185">Reference proteome</keyword>
<name>A0ACA9L0X3_9GLOM</name>
<protein>
    <submittedName>
        <fullName evidence="1">1127_t:CDS:1</fullName>
    </submittedName>
</protein>
<gene>
    <name evidence="1" type="ORF">RPERSI_LOCUS1978</name>
</gene>
<sequence length="153" mass="17324">MFYDTCFTNYILLSTDKVKVICSSDLSFLQQHNTIIVIITATPSKKKSRSYEKLDNQLDTARKSNNIPTTINNVISQVRHNEYSLKPNNTNPIPVNIKHDDLPDTDDNAILTPSPNTKKEVDVPSVDDNDPIMTIFTDLSLSLDKNTKQTRKI</sequence>
<proteinExistence type="predicted"/>
<reference evidence="1" key="1">
    <citation type="submission" date="2021-06" db="EMBL/GenBank/DDBJ databases">
        <authorList>
            <person name="Kallberg Y."/>
            <person name="Tangrot J."/>
            <person name="Rosling A."/>
        </authorList>
    </citation>
    <scope>NUCLEOTIDE SEQUENCE</scope>
    <source>
        <strain evidence="1">MA461A</strain>
    </source>
</reference>
<accession>A0ACA9L0X3</accession>
<dbReference type="EMBL" id="CAJVQC010002041">
    <property type="protein sequence ID" value="CAG8504607.1"/>
    <property type="molecule type" value="Genomic_DNA"/>
</dbReference>
<evidence type="ECO:0000313" key="1">
    <source>
        <dbReference type="EMBL" id="CAG8504607.1"/>
    </source>
</evidence>
<organism evidence="1 2">
    <name type="scientific">Racocetra persica</name>
    <dbReference type="NCBI Taxonomy" id="160502"/>
    <lineage>
        <taxon>Eukaryota</taxon>
        <taxon>Fungi</taxon>
        <taxon>Fungi incertae sedis</taxon>
        <taxon>Mucoromycota</taxon>
        <taxon>Glomeromycotina</taxon>
        <taxon>Glomeromycetes</taxon>
        <taxon>Diversisporales</taxon>
        <taxon>Gigasporaceae</taxon>
        <taxon>Racocetra</taxon>
    </lineage>
</organism>
<evidence type="ECO:0000313" key="2">
    <source>
        <dbReference type="Proteomes" id="UP000789920"/>
    </source>
</evidence>
<dbReference type="Proteomes" id="UP000789920">
    <property type="component" value="Unassembled WGS sequence"/>
</dbReference>